<evidence type="ECO:0000313" key="3">
    <source>
        <dbReference type="Proteomes" id="UP001369086"/>
    </source>
</evidence>
<dbReference type="InterPro" id="IPR011029">
    <property type="entry name" value="DEATH-like_dom_sf"/>
</dbReference>
<dbReference type="EMBL" id="JAHFZB010000001">
    <property type="protein sequence ID" value="KAK6494699.1"/>
    <property type="molecule type" value="Genomic_DNA"/>
</dbReference>
<dbReference type="SUPFAM" id="SSF47986">
    <property type="entry name" value="DEATH domain"/>
    <property type="match status" value="1"/>
</dbReference>
<dbReference type="Pfam" id="PF00531">
    <property type="entry name" value="Death"/>
    <property type="match status" value="1"/>
</dbReference>
<name>A0ABR1ACT6_HUSHU</name>
<dbReference type="Gene3D" id="1.10.238.10">
    <property type="entry name" value="EF-hand"/>
    <property type="match status" value="1"/>
</dbReference>
<feature type="domain" description="Death" evidence="1">
    <location>
        <begin position="269"/>
        <end position="338"/>
    </location>
</feature>
<dbReference type="InterPro" id="IPR000488">
    <property type="entry name" value="Death_dom"/>
</dbReference>
<reference evidence="2 3" key="1">
    <citation type="submission" date="2021-05" db="EMBL/GenBank/DDBJ databases">
        <authorList>
            <person name="Zahm M."/>
            <person name="Klopp C."/>
            <person name="Cabau C."/>
            <person name="Kuhl H."/>
            <person name="Suciu R."/>
            <person name="Ciorpac M."/>
            <person name="Holostenco D."/>
            <person name="Gessner J."/>
            <person name="Wuertz S."/>
            <person name="Hohne C."/>
            <person name="Stock M."/>
            <person name="Gislard M."/>
            <person name="Lluch J."/>
            <person name="Milhes M."/>
            <person name="Lampietro C."/>
            <person name="Lopez Roques C."/>
            <person name="Donnadieu C."/>
            <person name="Du K."/>
            <person name="Schartl M."/>
            <person name="Guiguen Y."/>
        </authorList>
    </citation>
    <scope>NUCLEOTIDE SEQUENCE [LARGE SCALE GENOMIC DNA]</scope>
    <source>
        <strain evidence="2">Hh-F2</strain>
        <tissue evidence="2">Blood</tissue>
    </source>
</reference>
<accession>A0ABR1ACT6</accession>
<proteinExistence type="predicted"/>
<gene>
    <name evidence="2" type="ORF">HHUSO_G1315</name>
</gene>
<comment type="caution">
    <text evidence="2">The sequence shown here is derived from an EMBL/GenBank/DDBJ whole genome shotgun (WGS) entry which is preliminary data.</text>
</comment>
<dbReference type="Gene3D" id="1.10.533.10">
    <property type="entry name" value="Death Domain, Fas"/>
    <property type="match status" value="1"/>
</dbReference>
<organism evidence="2 3">
    <name type="scientific">Huso huso</name>
    <name type="common">Beluga</name>
    <name type="synonym">Acipenser huso</name>
    <dbReference type="NCBI Taxonomy" id="61971"/>
    <lineage>
        <taxon>Eukaryota</taxon>
        <taxon>Metazoa</taxon>
        <taxon>Chordata</taxon>
        <taxon>Craniata</taxon>
        <taxon>Vertebrata</taxon>
        <taxon>Euteleostomi</taxon>
        <taxon>Actinopterygii</taxon>
        <taxon>Chondrostei</taxon>
        <taxon>Acipenseriformes</taxon>
        <taxon>Acipenseridae</taxon>
        <taxon>Huso</taxon>
    </lineage>
</organism>
<keyword evidence="3" id="KW-1185">Reference proteome</keyword>
<dbReference type="InterPro" id="IPR011992">
    <property type="entry name" value="EF-hand-dom_pair"/>
</dbReference>
<dbReference type="PROSITE" id="PS50017">
    <property type="entry name" value="DEATH_DOMAIN"/>
    <property type="match status" value="1"/>
</dbReference>
<dbReference type="Proteomes" id="UP001369086">
    <property type="component" value="Unassembled WGS sequence"/>
</dbReference>
<sequence length="339" mass="38683">MGTLPAPTQPIENRVRVFLTTRPRQATNVFFRYSRFACNMGVYASVFHKSSGQILIDSTDPSQANWITAHSDACKMPVPEVQRCWGRFLLLQPDKNGNVHRHRFIKDDIFNRQLVQQIPVTEDGLVTFQTYCSAVYWLSNSSIETKLGGLYQTLACSSLNKDSLERLLQALYPKESQGGVNQLSSLLMWEMDTKNQGFIDEDQFIAWMKKLPQETLTALLHFSVIPHKLTAASAPQIPQRDLTTAQDSRKVTDNQLLKIAVEMSRQRRDWKLLANSLGFLETDSQTFERKHLEVQNQIVEMLQVWRSAAGQQDPVHVLQTALRDSGNTDINNEVFHLSF</sequence>
<dbReference type="CDD" id="cd01670">
    <property type="entry name" value="Death"/>
    <property type="match status" value="1"/>
</dbReference>
<protein>
    <recommendedName>
        <fullName evidence="1">Death domain-containing protein</fullName>
    </recommendedName>
</protein>
<dbReference type="SUPFAM" id="SSF47473">
    <property type="entry name" value="EF-hand"/>
    <property type="match status" value="1"/>
</dbReference>
<evidence type="ECO:0000259" key="1">
    <source>
        <dbReference type="PROSITE" id="PS50017"/>
    </source>
</evidence>
<evidence type="ECO:0000313" key="2">
    <source>
        <dbReference type="EMBL" id="KAK6494699.1"/>
    </source>
</evidence>